<evidence type="ECO:0000313" key="2">
    <source>
        <dbReference type="EMBL" id="POF62232.1"/>
    </source>
</evidence>
<accession>A0A2S3W050</accession>
<reference evidence="2 3" key="1">
    <citation type="submission" date="2018-01" db="EMBL/GenBank/DDBJ databases">
        <title>Draft Genome Sequence of Komagataeibacter maltaceti LMG 1529, a Vinegar Producing Acetic Acid Bacterium Isolated from Malt Vinegar Brewery Acetifiers.</title>
        <authorList>
            <person name="Zhang Q."/>
            <person name="Hollensteiner J."/>
            <person name="Poehlein A."/>
            <person name="Daniel R."/>
        </authorList>
    </citation>
    <scope>NUCLEOTIDE SEQUENCE [LARGE SCALE GENOMIC DNA]</scope>
    <source>
        <strain evidence="2 3">LMG 1529</strain>
    </source>
</reference>
<evidence type="ECO:0000256" key="1">
    <source>
        <dbReference type="SAM" id="MobiDB-lite"/>
    </source>
</evidence>
<dbReference type="OrthoDB" id="9815689at2"/>
<dbReference type="RefSeq" id="WP_110095722.1">
    <property type="nucleotide sequence ID" value="NZ_NKUE01000020.1"/>
</dbReference>
<dbReference type="Pfam" id="PF09538">
    <property type="entry name" value="FYDLN_acid"/>
    <property type="match status" value="1"/>
</dbReference>
<evidence type="ECO:0000313" key="3">
    <source>
        <dbReference type="Proteomes" id="UP000237344"/>
    </source>
</evidence>
<dbReference type="EMBL" id="POTC01000030">
    <property type="protein sequence ID" value="POF62232.1"/>
    <property type="molecule type" value="Genomic_DNA"/>
</dbReference>
<evidence type="ECO:0008006" key="4">
    <source>
        <dbReference type="Google" id="ProtNLM"/>
    </source>
</evidence>
<dbReference type="Proteomes" id="UP000237344">
    <property type="component" value="Unassembled WGS sequence"/>
</dbReference>
<keyword evidence="3" id="KW-1185">Reference proteome</keyword>
<dbReference type="NCBIfam" id="TIGR02300">
    <property type="entry name" value="FYDLN_acid"/>
    <property type="match status" value="1"/>
</dbReference>
<gene>
    <name evidence="2" type="ORF">KMAL_21590</name>
</gene>
<sequence>MAQPNLGTKRVCVSCSARFYDLNKNPAVCPKCGAEQPVELPRVRRPVEPAAPDSAKKTAPDDLDPDTDLDTDADADDVMEDEVGLDDDDDDDDISSADIDLKTDKEDHDN</sequence>
<dbReference type="InterPro" id="IPR012644">
    <property type="entry name" value="CHP02300_FYDLN_acid"/>
</dbReference>
<proteinExistence type="predicted"/>
<feature type="compositionally biased region" description="Acidic residues" evidence="1">
    <location>
        <begin position="61"/>
        <end position="95"/>
    </location>
</feature>
<dbReference type="AlphaFoldDB" id="A0A2S3W050"/>
<protein>
    <recommendedName>
        <fullName evidence="4">TIGR02300 family protein</fullName>
    </recommendedName>
</protein>
<feature type="region of interest" description="Disordered" evidence="1">
    <location>
        <begin position="26"/>
        <end position="110"/>
    </location>
</feature>
<feature type="compositionally biased region" description="Basic and acidic residues" evidence="1">
    <location>
        <begin position="99"/>
        <end position="110"/>
    </location>
</feature>
<comment type="caution">
    <text evidence="2">The sequence shown here is derived from an EMBL/GenBank/DDBJ whole genome shotgun (WGS) entry which is preliminary data.</text>
</comment>
<name>A0A2S3W050_9PROT</name>
<organism evidence="2 3">
    <name type="scientific">Novacetimonas maltaceti</name>
    <dbReference type="NCBI Taxonomy" id="1203393"/>
    <lineage>
        <taxon>Bacteria</taxon>
        <taxon>Pseudomonadati</taxon>
        <taxon>Pseudomonadota</taxon>
        <taxon>Alphaproteobacteria</taxon>
        <taxon>Acetobacterales</taxon>
        <taxon>Acetobacteraceae</taxon>
        <taxon>Novacetimonas</taxon>
    </lineage>
</organism>